<proteinExistence type="predicted"/>
<dbReference type="InterPro" id="IPR002696">
    <property type="entry name" value="Membr_insert_effic_factor_YidD"/>
</dbReference>
<organism evidence="1">
    <name type="scientific">uncultured Sulfurovum sp</name>
    <dbReference type="NCBI Taxonomy" id="269237"/>
    <lineage>
        <taxon>Bacteria</taxon>
        <taxon>Pseudomonadati</taxon>
        <taxon>Campylobacterota</taxon>
        <taxon>Epsilonproteobacteria</taxon>
        <taxon>Campylobacterales</taxon>
        <taxon>Sulfurovaceae</taxon>
        <taxon>Sulfurovum</taxon>
        <taxon>environmental samples</taxon>
    </lineage>
</organism>
<dbReference type="Pfam" id="PF01809">
    <property type="entry name" value="YidD"/>
    <property type="match status" value="1"/>
</dbReference>
<dbReference type="SMART" id="SM01234">
    <property type="entry name" value="Haemolytic"/>
    <property type="match status" value="1"/>
</dbReference>
<reference evidence="1" key="1">
    <citation type="submission" date="2020-01" db="EMBL/GenBank/DDBJ databases">
        <authorList>
            <person name="Meier V. D."/>
            <person name="Meier V D."/>
        </authorList>
    </citation>
    <scope>NUCLEOTIDE SEQUENCE</scope>
    <source>
        <strain evidence="1">HLG_WM_MAG_01</strain>
    </source>
</reference>
<dbReference type="AlphaFoldDB" id="A0A6S6SSR5"/>
<dbReference type="EMBL" id="CACVAS010000058">
    <property type="protein sequence ID" value="CAA6810221.1"/>
    <property type="molecule type" value="Genomic_DNA"/>
</dbReference>
<protein>
    <submittedName>
        <fullName evidence="1">Protein YidD</fullName>
    </submittedName>
</protein>
<accession>A0A6S6SSR5</accession>
<evidence type="ECO:0000313" key="1">
    <source>
        <dbReference type="EMBL" id="CAA6810221.1"/>
    </source>
</evidence>
<gene>
    <name evidence="1" type="ORF">HELGO_WM41</name>
</gene>
<sequence>MKNVYLAPIKAYQYISKMLPASCRYYPSCSEYASWQFEFNHPSRAFVASSLRILRCNQLFKGGIDYPLVRTNPHKCFNSLKPNCIYSKISIHYWLVPKSTEPTNKDYYVIKDFDVINAKYTP</sequence>
<name>A0A6S6SSR5_9BACT</name>
<dbReference type="PANTHER" id="PTHR33383">
    <property type="entry name" value="MEMBRANE PROTEIN INSERTION EFFICIENCY FACTOR-RELATED"/>
    <property type="match status" value="1"/>
</dbReference>
<dbReference type="PANTHER" id="PTHR33383:SF1">
    <property type="entry name" value="MEMBRANE PROTEIN INSERTION EFFICIENCY FACTOR-RELATED"/>
    <property type="match status" value="1"/>
</dbReference>
<dbReference type="NCBIfam" id="TIGR00278">
    <property type="entry name" value="membrane protein insertion efficiency factor YidD"/>
    <property type="match status" value="1"/>
</dbReference>